<evidence type="ECO:0000256" key="6">
    <source>
        <dbReference type="ARBA" id="ARBA00023242"/>
    </source>
</evidence>
<dbReference type="GO" id="GO:0000981">
    <property type="term" value="F:DNA-binding transcription factor activity, RNA polymerase II-specific"/>
    <property type="evidence" value="ECO:0007669"/>
    <property type="project" value="InterPro"/>
</dbReference>
<dbReference type="OrthoDB" id="2593732at2759"/>
<proteinExistence type="predicted"/>
<keyword evidence="3" id="KW-0805">Transcription regulation</keyword>
<dbReference type="InterPro" id="IPR052360">
    <property type="entry name" value="Transcr_Regulatory_Proteins"/>
</dbReference>
<keyword evidence="1" id="KW-0479">Metal-binding</keyword>
<gene>
    <name evidence="9" type="ORF">BAUCODRAFT_170444</name>
</gene>
<protein>
    <recommendedName>
        <fullName evidence="8">Zn(2)-C6 fungal-type domain-containing protein</fullName>
    </recommendedName>
</protein>
<dbReference type="Pfam" id="PF11951">
    <property type="entry name" value="Fungal_trans_2"/>
    <property type="match status" value="1"/>
</dbReference>
<evidence type="ECO:0000313" key="10">
    <source>
        <dbReference type="Proteomes" id="UP000011761"/>
    </source>
</evidence>
<evidence type="ECO:0000256" key="3">
    <source>
        <dbReference type="ARBA" id="ARBA00023015"/>
    </source>
</evidence>
<keyword evidence="10" id="KW-1185">Reference proteome</keyword>
<dbReference type="GO" id="GO:0008270">
    <property type="term" value="F:zinc ion binding"/>
    <property type="evidence" value="ECO:0007669"/>
    <property type="project" value="InterPro"/>
</dbReference>
<dbReference type="SUPFAM" id="SSF57701">
    <property type="entry name" value="Zn2/Cys6 DNA-binding domain"/>
    <property type="match status" value="1"/>
</dbReference>
<name>M2NLV9_BAUPA</name>
<dbReference type="GO" id="GO:0006351">
    <property type="term" value="P:DNA-templated transcription"/>
    <property type="evidence" value="ECO:0007669"/>
    <property type="project" value="InterPro"/>
</dbReference>
<sequence length="696" mass="77217">MADGRPALPHWHTATSAHLLDARQRNGRLGSRKSRGGCITCKARRVKCDEQRPLCRRCTSVGRKCEGYVERISRSSSSGNALVASPTATQFLAGRENDTRTFDFFVSFSAPRMAGCFDKTFWCGYLLQLSHSEPLVLDCVLAISTLYEHPQYLTSFHRVRQHTAKPEKGAITSTESASDLDEHHAKALQVYNRAISEVRRRVEDASASPLIVLLSCVLFVCIELIRDNIFSALALLSKGNQLLKQFANMTLIGDEHTIFRHIKPMLARIDVLAGAFGIPHPVEVPAEFVVIGQHRVFSSTMDARTAIYGLMAESHDFIKAAAVYKASILDGQLYAESECVMCDLMSETGAAVLPATVNLRTGDGATKDNNETGLGGETCPSKKGHKGRTRLFGPKDVLMYESVSQFCDCEEEPCLAAQHHGKDEQPSMWLPLHGKASVIVDTVSAPEQATSPNLAFTSTPLLSGSSPPLSMPTAPPSALLDKQRYFENRLGQWYDALHWTRTSATPQDTEAASNLLMYYHISQIWLTTRLVLNQTVFDEYTHHFQQILHHAETLLGSRPDDDPPVFTFEVGIVPPLYFVATKCRIPSLRRQALRLLARAPKKECMWGANSTRQMAARIVAIEEEGLDLPEPELNVVQSCEGTTACDVDDSRLPPEANRVHNVEILANKVTGVFEVRVTRYRLQRGGLRKVVQDYPI</sequence>
<evidence type="ECO:0000256" key="4">
    <source>
        <dbReference type="ARBA" id="ARBA00023125"/>
    </source>
</evidence>
<dbReference type="PANTHER" id="PTHR36206">
    <property type="entry name" value="ASPERCRYPTIN BIOSYNTHESIS CLUSTER-SPECIFIC TRANSCRIPTION REGULATOR ATNN-RELATED"/>
    <property type="match status" value="1"/>
</dbReference>
<organism evidence="9 10">
    <name type="scientific">Baudoinia panamericana (strain UAMH 10762)</name>
    <name type="common">Angels' share fungus</name>
    <name type="synonym">Baudoinia compniacensis (strain UAMH 10762)</name>
    <dbReference type="NCBI Taxonomy" id="717646"/>
    <lineage>
        <taxon>Eukaryota</taxon>
        <taxon>Fungi</taxon>
        <taxon>Dikarya</taxon>
        <taxon>Ascomycota</taxon>
        <taxon>Pezizomycotina</taxon>
        <taxon>Dothideomycetes</taxon>
        <taxon>Dothideomycetidae</taxon>
        <taxon>Mycosphaerellales</taxon>
        <taxon>Teratosphaeriaceae</taxon>
        <taxon>Baudoinia</taxon>
    </lineage>
</organism>
<evidence type="ECO:0000313" key="9">
    <source>
        <dbReference type="EMBL" id="EMD00480.1"/>
    </source>
</evidence>
<dbReference type="CDD" id="cd00067">
    <property type="entry name" value="GAL4"/>
    <property type="match status" value="1"/>
</dbReference>
<dbReference type="GeneID" id="19109425"/>
<dbReference type="eggNOG" id="ENOG502SQ3E">
    <property type="taxonomic scope" value="Eukaryota"/>
</dbReference>
<dbReference type="AlphaFoldDB" id="M2NLV9"/>
<dbReference type="InterPro" id="IPR008193">
    <property type="entry name" value="RNA_pol_Rpb11_13-16kDa_CS"/>
</dbReference>
<dbReference type="Proteomes" id="UP000011761">
    <property type="component" value="Unassembled WGS sequence"/>
</dbReference>
<dbReference type="Pfam" id="PF00172">
    <property type="entry name" value="Zn_clus"/>
    <property type="match status" value="1"/>
</dbReference>
<feature type="region of interest" description="Disordered" evidence="7">
    <location>
        <begin position="363"/>
        <end position="386"/>
    </location>
</feature>
<feature type="domain" description="Zn(2)-C6 fungal-type" evidence="8">
    <location>
        <begin position="37"/>
        <end position="65"/>
    </location>
</feature>
<evidence type="ECO:0000256" key="7">
    <source>
        <dbReference type="SAM" id="MobiDB-lite"/>
    </source>
</evidence>
<evidence type="ECO:0000256" key="1">
    <source>
        <dbReference type="ARBA" id="ARBA00022723"/>
    </source>
</evidence>
<evidence type="ECO:0000256" key="5">
    <source>
        <dbReference type="ARBA" id="ARBA00023163"/>
    </source>
</evidence>
<dbReference type="OMA" id="ICRVEPL"/>
<dbReference type="GO" id="GO:0003899">
    <property type="term" value="F:DNA-directed RNA polymerase activity"/>
    <property type="evidence" value="ECO:0007669"/>
    <property type="project" value="InterPro"/>
</dbReference>
<dbReference type="InterPro" id="IPR021858">
    <property type="entry name" value="Fun_TF"/>
</dbReference>
<accession>M2NLV9</accession>
<dbReference type="PROSITE" id="PS01154">
    <property type="entry name" value="RNA_POL_L_13KD"/>
    <property type="match status" value="1"/>
</dbReference>
<reference evidence="9 10" key="1">
    <citation type="journal article" date="2012" name="PLoS Pathog.">
        <title>Diverse lifestyles and strategies of plant pathogenesis encoded in the genomes of eighteen Dothideomycetes fungi.</title>
        <authorList>
            <person name="Ohm R.A."/>
            <person name="Feau N."/>
            <person name="Henrissat B."/>
            <person name="Schoch C.L."/>
            <person name="Horwitz B.A."/>
            <person name="Barry K.W."/>
            <person name="Condon B.J."/>
            <person name="Copeland A.C."/>
            <person name="Dhillon B."/>
            <person name="Glaser F."/>
            <person name="Hesse C.N."/>
            <person name="Kosti I."/>
            <person name="LaButti K."/>
            <person name="Lindquist E.A."/>
            <person name="Lucas S."/>
            <person name="Salamov A.A."/>
            <person name="Bradshaw R.E."/>
            <person name="Ciuffetti L."/>
            <person name="Hamelin R.C."/>
            <person name="Kema G.H.J."/>
            <person name="Lawrence C."/>
            <person name="Scott J.A."/>
            <person name="Spatafora J.W."/>
            <person name="Turgeon B.G."/>
            <person name="de Wit P.J.G.M."/>
            <person name="Zhong S."/>
            <person name="Goodwin S.B."/>
            <person name="Grigoriev I.V."/>
        </authorList>
    </citation>
    <scope>NUCLEOTIDE SEQUENCE [LARGE SCALE GENOMIC DNA]</scope>
    <source>
        <strain evidence="9 10">UAMH 10762</strain>
    </source>
</reference>
<dbReference type="RefSeq" id="XP_007671664.1">
    <property type="nucleotide sequence ID" value="XM_007673474.1"/>
</dbReference>
<keyword evidence="2" id="KW-0862">Zinc</keyword>
<dbReference type="HOGENOM" id="CLU_011409_2_2_1"/>
<dbReference type="Gene3D" id="4.10.240.10">
    <property type="entry name" value="Zn(2)-C6 fungal-type DNA-binding domain"/>
    <property type="match status" value="1"/>
</dbReference>
<dbReference type="InterPro" id="IPR036864">
    <property type="entry name" value="Zn2-C6_fun-type_DNA-bd_sf"/>
</dbReference>
<dbReference type="InterPro" id="IPR001138">
    <property type="entry name" value="Zn2Cys6_DnaBD"/>
</dbReference>
<dbReference type="GO" id="GO:0003677">
    <property type="term" value="F:DNA binding"/>
    <property type="evidence" value="ECO:0007669"/>
    <property type="project" value="UniProtKB-KW"/>
</dbReference>
<dbReference type="PROSITE" id="PS00463">
    <property type="entry name" value="ZN2_CY6_FUNGAL_1"/>
    <property type="match status" value="1"/>
</dbReference>
<dbReference type="PROSITE" id="PS50048">
    <property type="entry name" value="ZN2_CY6_FUNGAL_2"/>
    <property type="match status" value="1"/>
</dbReference>
<dbReference type="EMBL" id="KB445550">
    <property type="protein sequence ID" value="EMD00480.1"/>
    <property type="molecule type" value="Genomic_DNA"/>
</dbReference>
<dbReference type="SMART" id="SM00066">
    <property type="entry name" value="GAL4"/>
    <property type="match status" value="1"/>
</dbReference>
<dbReference type="PANTHER" id="PTHR36206:SF14">
    <property type="entry name" value="ZN(2)-C6 FUNGAL-TYPE DOMAIN-CONTAINING PROTEIN-RELATED"/>
    <property type="match status" value="1"/>
</dbReference>
<evidence type="ECO:0000256" key="2">
    <source>
        <dbReference type="ARBA" id="ARBA00022833"/>
    </source>
</evidence>
<keyword evidence="5" id="KW-0804">Transcription</keyword>
<keyword evidence="6" id="KW-0539">Nucleus</keyword>
<dbReference type="KEGG" id="bcom:BAUCODRAFT_170444"/>
<evidence type="ECO:0000259" key="8">
    <source>
        <dbReference type="PROSITE" id="PS50048"/>
    </source>
</evidence>
<keyword evidence="4" id="KW-0238">DNA-binding</keyword>